<dbReference type="InterPro" id="IPR017441">
    <property type="entry name" value="Protein_kinase_ATP_BS"/>
</dbReference>
<comment type="similarity">
    <text evidence="2">Belongs to the protein kinase superfamily. Ser/Thr protein kinase family.</text>
</comment>
<evidence type="ECO:0000256" key="14">
    <source>
        <dbReference type="SAM" id="MobiDB-lite"/>
    </source>
</evidence>
<evidence type="ECO:0000256" key="10">
    <source>
        <dbReference type="ARBA" id="ARBA00023136"/>
    </source>
</evidence>
<feature type="region of interest" description="Disordered" evidence="14">
    <location>
        <begin position="378"/>
        <end position="421"/>
    </location>
</feature>
<dbReference type="GO" id="GO:0005524">
    <property type="term" value="F:ATP binding"/>
    <property type="evidence" value="ECO:0007669"/>
    <property type="project" value="UniProtKB-UniRule"/>
</dbReference>
<keyword evidence="9 12" id="KW-0067">ATP-binding</keyword>
<dbReference type="EMBL" id="JAUIZM010000007">
    <property type="protein sequence ID" value="KAK1373749.1"/>
    <property type="molecule type" value="Genomic_DNA"/>
</dbReference>
<keyword evidence="17" id="KW-1185">Reference proteome</keyword>
<comment type="caution">
    <text evidence="16">The sequence shown here is derived from an EMBL/GenBank/DDBJ whole genome shotgun (WGS) entry which is preliminary data.</text>
</comment>
<dbReference type="InterPro" id="IPR000719">
    <property type="entry name" value="Prot_kinase_dom"/>
</dbReference>
<sequence>MGICWGSPSPSSSINQSPVSTGNISSGVISQTTSNTISSGGSNVTNVSGNSQFSASSGGDEVFPSGQILPSPNLRIFSYAELKIATKNFRNDTVLGEGGFGKVHKGWLDDKGGSSRGGSGSVVAVKKLNSESMQGYEEWQSEVNFLGRLSHPNLVRLVGYCWEDKELLLVYEFMQKGSLENHLFGRGSAVQTLPWGIRLKILIGAARGLAFLHSSEKQIIYRDFKASNILLDGSYHAKLSDFGLAKIGPSASKSHVTTRVMGTYGYAAPEYVATGHLYVKSDVYGFGVVLVEMLTGMRALDTNRPSAQHTLVDWVKPHLSDKRKLKNIMDSRLEGKYPSRGAVLIAQLALTCLAAEQKTRPSMKEVVETLERVEAVNEKPRPPRVHASHNVASRYGQTSMNYRSPHHPRQDGNRGYQLPTR</sequence>
<evidence type="ECO:0000256" key="1">
    <source>
        <dbReference type="ARBA" id="ARBA00004236"/>
    </source>
</evidence>
<dbReference type="InterPro" id="IPR001245">
    <property type="entry name" value="Ser-Thr/Tyr_kinase_cat_dom"/>
</dbReference>
<accession>A0AAD8HUL9</accession>
<dbReference type="FunFam" id="3.30.200.20:FF:000228">
    <property type="entry name" value="Serine/threonine-protein kinase BIK1"/>
    <property type="match status" value="1"/>
</dbReference>
<evidence type="ECO:0000256" key="11">
    <source>
        <dbReference type="ARBA" id="ARBA00054261"/>
    </source>
</evidence>
<dbReference type="Proteomes" id="UP001237642">
    <property type="component" value="Unassembled WGS sequence"/>
</dbReference>
<feature type="binding site" evidence="12">
    <location>
        <position position="127"/>
    </location>
    <ligand>
        <name>ATP</name>
        <dbReference type="ChEBI" id="CHEBI:30616"/>
    </ligand>
</feature>
<dbReference type="FunFam" id="1.10.510.10:FF:000032">
    <property type="entry name" value="Serine/threonine-protein kinase PBS1"/>
    <property type="match status" value="1"/>
</dbReference>
<dbReference type="PROSITE" id="PS50011">
    <property type="entry name" value="PROTEIN_KINASE_DOM"/>
    <property type="match status" value="1"/>
</dbReference>
<comment type="subcellular location">
    <subcellularLocation>
        <location evidence="1">Cell membrane</location>
    </subcellularLocation>
</comment>
<evidence type="ECO:0000313" key="17">
    <source>
        <dbReference type="Proteomes" id="UP001237642"/>
    </source>
</evidence>
<evidence type="ECO:0000256" key="9">
    <source>
        <dbReference type="ARBA" id="ARBA00022840"/>
    </source>
</evidence>
<dbReference type="GO" id="GO:0004674">
    <property type="term" value="F:protein serine/threonine kinase activity"/>
    <property type="evidence" value="ECO:0007669"/>
    <property type="project" value="UniProtKB-KW"/>
</dbReference>
<keyword evidence="7 12" id="KW-0547">Nucleotide-binding</keyword>
<feature type="domain" description="Protein kinase" evidence="15">
    <location>
        <begin position="89"/>
        <end position="373"/>
    </location>
</feature>
<dbReference type="InterPro" id="IPR008271">
    <property type="entry name" value="Ser/Thr_kinase_AS"/>
</dbReference>
<protein>
    <recommendedName>
        <fullName evidence="3">non-specific serine/threonine protein kinase</fullName>
        <ecNumber evidence="3">2.7.11.1</ecNumber>
    </recommendedName>
</protein>
<proteinExistence type="inferred from homology"/>
<dbReference type="Gene3D" id="1.10.510.10">
    <property type="entry name" value="Transferase(Phosphotransferase) domain 1"/>
    <property type="match status" value="1"/>
</dbReference>
<reference evidence="16" key="2">
    <citation type="submission" date="2023-05" db="EMBL/GenBank/DDBJ databases">
        <authorList>
            <person name="Schelkunov M.I."/>
        </authorList>
    </citation>
    <scope>NUCLEOTIDE SEQUENCE</scope>
    <source>
        <strain evidence="16">Hsosn_3</strain>
        <tissue evidence="16">Leaf</tissue>
    </source>
</reference>
<comment type="function">
    <text evidence="11">May be involved in plant defense signaling.</text>
</comment>
<evidence type="ECO:0000256" key="3">
    <source>
        <dbReference type="ARBA" id="ARBA00012513"/>
    </source>
</evidence>
<keyword evidence="8 16" id="KW-0418">Kinase</keyword>
<dbReference type="Gene3D" id="3.30.200.20">
    <property type="entry name" value="Phosphorylase Kinase, domain 1"/>
    <property type="match status" value="1"/>
</dbReference>
<dbReference type="Pfam" id="PF07714">
    <property type="entry name" value="PK_Tyr_Ser-Thr"/>
    <property type="match status" value="1"/>
</dbReference>
<evidence type="ECO:0000256" key="6">
    <source>
        <dbReference type="ARBA" id="ARBA00022679"/>
    </source>
</evidence>
<dbReference type="PANTHER" id="PTHR45621">
    <property type="entry name" value="OS01G0588500 PROTEIN-RELATED"/>
    <property type="match status" value="1"/>
</dbReference>
<evidence type="ECO:0000256" key="7">
    <source>
        <dbReference type="ARBA" id="ARBA00022741"/>
    </source>
</evidence>
<dbReference type="InterPro" id="IPR050823">
    <property type="entry name" value="Plant_Ser_Thr_Prot_Kinase"/>
</dbReference>
<evidence type="ECO:0000256" key="13">
    <source>
        <dbReference type="RuleBase" id="RU000304"/>
    </source>
</evidence>
<dbReference type="InterPro" id="IPR011009">
    <property type="entry name" value="Kinase-like_dom_sf"/>
</dbReference>
<dbReference type="CDD" id="cd14066">
    <property type="entry name" value="STKc_IRAK"/>
    <property type="match status" value="1"/>
</dbReference>
<evidence type="ECO:0000256" key="12">
    <source>
        <dbReference type="PROSITE-ProRule" id="PRU10141"/>
    </source>
</evidence>
<evidence type="ECO:0000256" key="5">
    <source>
        <dbReference type="ARBA" id="ARBA00022527"/>
    </source>
</evidence>
<gene>
    <name evidence="16" type="ORF">POM88_029942</name>
</gene>
<evidence type="ECO:0000256" key="8">
    <source>
        <dbReference type="ARBA" id="ARBA00022777"/>
    </source>
</evidence>
<dbReference type="PROSITE" id="PS00108">
    <property type="entry name" value="PROTEIN_KINASE_ST"/>
    <property type="match status" value="1"/>
</dbReference>
<feature type="region of interest" description="Disordered" evidence="14">
    <location>
        <begin position="1"/>
        <end position="27"/>
    </location>
</feature>
<organism evidence="16 17">
    <name type="scientific">Heracleum sosnowskyi</name>
    <dbReference type="NCBI Taxonomy" id="360622"/>
    <lineage>
        <taxon>Eukaryota</taxon>
        <taxon>Viridiplantae</taxon>
        <taxon>Streptophyta</taxon>
        <taxon>Embryophyta</taxon>
        <taxon>Tracheophyta</taxon>
        <taxon>Spermatophyta</taxon>
        <taxon>Magnoliopsida</taxon>
        <taxon>eudicotyledons</taxon>
        <taxon>Gunneridae</taxon>
        <taxon>Pentapetalae</taxon>
        <taxon>asterids</taxon>
        <taxon>campanulids</taxon>
        <taxon>Apiales</taxon>
        <taxon>Apiaceae</taxon>
        <taxon>Apioideae</taxon>
        <taxon>apioid superclade</taxon>
        <taxon>Tordylieae</taxon>
        <taxon>Tordyliinae</taxon>
        <taxon>Heracleum</taxon>
    </lineage>
</organism>
<reference evidence="16" key="1">
    <citation type="submission" date="2023-02" db="EMBL/GenBank/DDBJ databases">
        <title>Genome of toxic invasive species Heracleum sosnowskyi carries increased number of genes despite the absence of recent whole-genome duplications.</title>
        <authorList>
            <person name="Schelkunov M."/>
            <person name="Shtratnikova V."/>
            <person name="Makarenko M."/>
            <person name="Klepikova A."/>
            <person name="Omelchenko D."/>
            <person name="Novikova G."/>
            <person name="Obukhova E."/>
            <person name="Bogdanov V."/>
            <person name="Penin A."/>
            <person name="Logacheva M."/>
        </authorList>
    </citation>
    <scope>NUCLEOTIDE SEQUENCE</scope>
    <source>
        <strain evidence="16">Hsosn_3</strain>
        <tissue evidence="16">Leaf</tissue>
    </source>
</reference>
<keyword evidence="6" id="KW-0808">Transferase</keyword>
<feature type="compositionally biased region" description="Low complexity" evidence="14">
    <location>
        <begin position="7"/>
        <end position="20"/>
    </location>
</feature>
<dbReference type="PROSITE" id="PS00107">
    <property type="entry name" value="PROTEIN_KINASE_ATP"/>
    <property type="match status" value="1"/>
</dbReference>
<evidence type="ECO:0000313" key="16">
    <source>
        <dbReference type="EMBL" id="KAK1373749.1"/>
    </source>
</evidence>
<dbReference type="GO" id="GO:0005886">
    <property type="term" value="C:plasma membrane"/>
    <property type="evidence" value="ECO:0007669"/>
    <property type="project" value="UniProtKB-SubCell"/>
</dbReference>
<evidence type="ECO:0000256" key="4">
    <source>
        <dbReference type="ARBA" id="ARBA00022475"/>
    </source>
</evidence>
<evidence type="ECO:0000256" key="2">
    <source>
        <dbReference type="ARBA" id="ARBA00008684"/>
    </source>
</evidence>
<keyword evidence="10" id="KW-0472">Membrane</keyword>
<dbReference type="AlphaFoldDB" id="A0AAD8HUL9"/>
<keyword evidence="5 13" id="KW-0723">Serine/threonine-protein kinase</keyword>
<name>A0AAD8HUL9_9APIA</name>
<keyword evidence="4" id="KW-1003">Cell membrane</keyword>
<evidence type="ECO:0000259" key="15">
    <source>
        <dbReference type="PROSITE" id="PS50011"/>
    </source>
</evidence>
<dbReference type="SUPFAM" id="SSF56112">
    <property type="entry name" value="Protein kinase-like (PK-like)"/>
    <property type="match status" value="1"/>
</dbReference>
<dbReference type="EC" id="2.7.11.1" evidence="3"/>